<sequence length="489" mass="52172">MDPHASDPMLQKTSPLQGSSIFFSKLWPGMDMARILLALKQGTRSLKDYIREFLAIAFYSDLPDCLLIEFFCDGINQPLRTNLRREAPRSTLSPFMDFALLTVGSSFTVGVTDEERDIAVMPAVQPVHEMVATTDPVCNMAAALKRTHAMAATAASVHKMAAAPVRAHEMAVTAEPVHKMAAKTELHHVTTAILEPSKAKAVFPESSQATAAVPVSSQVRAVLHESSQVTADLQRPSQVTAGLHVSGHVTAVLNEPGQVIAVVPESSPVPSDGPESSHVPSDHPKPRHVSSDTPRSRPIMMVSMLDPPLVSVRAAGLPLLSAPLGLVIKELLPPAAALPLMAVAIWCVWAAHCAPEVPSDHSPAPEVPSDHRPAPEVPSDYRPAPELSSDHKPAPELSFDCESAPVPPEVMVLVSDSPKGVADTTIETPEVAAFAAGPLEVAARECHESGPGSSVCSPPEVALPHFEQSHYTDHCTTPWTTFPILHLTD</sequence>
<keyword evidence="3" id="KW-1185">Reference proteome</keyword>
<comment type="caution">
    <text evidence="2">The sequence shown here is derived from an EMBL/GenBank/DDBJ whole genome shotgun (WGS) entry which is preliminary data.</text>
</comment>
<accession>A0ABQ8MXT0</accession>
<dbReference type="EMBL" id="JACTAM010000002">
    <property type="protein sequence ID" value="KAI2667396.1"/>
    <property type="molecule type" value="Genomic_DNA"/>
</dbReference>
<proteinExistence type="predicted"/>
<evidence type="ECO:0000313" key="2">
    <source>
        <dbReference type="EMBL" id="KAI2667396.1"/>
    </source>
</evidence>
<evidence type="ECO:0000313" key="3">
    <source>
        <dbReference type="Proteomes" id="UP000830375"/>
    </source>
</evidence>
<evidence type="ECO:0000256" key="1">
    <source>
        <dbReference type="SAM" id="MobiDB-lite"/>
    </source>
</evidence>
<dbReference type="Proteomes" id="UP000830375">
    <property type="component" value="Unassembled WGS sequence"/>
</dbReference>
<organism evidence="2 3">
    <name type="scientific">Labeo rohita</name>
    <name type="common">Indian major carp</name>
    <name type="synonym">Cyprinus rohita</name>
    <dbReference type="NCBI Taxonomy" id="84645"/>
    <lineage>
        <taxon>Eukaryota</taxon>
        <taxon>Metazoa</taxon>
        <taxon>Chordata</taxon>
        <taxon>Craniata</taxon>
        <taxon>Vertebrata</taxon>
        <taxon>Euteleostomi</taxon>
        <taxon>Actinopterygii</taxon>
        <taxon>Neopterygii</taxon>
        <taxon>Teleostei</taxon>
        <taxon>Ostariophysi</taxon>
        <taxon>Cypriniformes</taxon>
        <taxon>Cyprinidae</taxon>
        <taxon>Labeoninae</taxon>
        <taxon>Labeonini</taxon>
        <taxon>Labeo</taxon>
    </lineage>
</organism>
<protein>
    <submittedName>
        <fullName evidence="2">Hyphal wall protein 1</fullName>
    </submittedName>
</protein>
<feature type="region of interest" description="Disordered" evidence="1">
    <location>
        <begin position="357"/>
        <end position="395"/>
    </location>
</feature>
<reference evidence="2 3" key="1">
    <citation type="submission" date="2022-01" db="EMBL/GenBank/DDBJ databases">
        <title>A high-quality chromosome-level genome assembly of rohu carp, Labeo rohita.</title>
        <authorList>
            <person name="Arick M.A. II"/>
            <person name="Hsu C.-Y."/>
            <person name="Magbanua Z."/>
            <person name="Pechanova O."/>
            <person name="Grover C."/>
            <person name="Miller E."/>
            <person name="Thrash A."/>
            <person name="Ezzel L."/>
            <person name="Alam S."/>
            <person name="Benzie J."/>
            <person name="Hamilton M."/>
            <person name="Karsi A."/>
            <person name="Lawrence M.L."/>
            <person name="Peterson D.G."/>
        </authorList>
    </citation>
    <scope>NUCLEOTIDE SEQUENCE [LARGE SCALE GENOMIC DNA]</scope>
    <source>
        <strain evidence="3">BAU-BD-2019</strain>
        <tissue evidence="2">Blood</tissue>
    </source>
</reference>
<name>A0ABQ8MXT0_LABRO</name>
<feature type="region of interest" description="Disordered" evidence="1">
    <location>
        <begin position="263"/>
        <end position="296"/>
    </location>
</feature>
<gene>
    <name evidence="2" type="ORF">H4Q32_003865</name>
</gene>